<keyword evidence="5" id="KW-1185">Reference proteome</keyword>
<dbReference type="Pfam" id="PF01912">
    <property type="entry name" value="eIF-6"/>
    <property type="match status" value="1"/>
</dbReference>
<dbReference type="Proteomes" id="UP000024332">
    <property type="component" value="Unassembled WGS sequence"/>
</dbReference>
<proteinExistence type="inferred from homology"/>
<name>A0A031LQA2_9CREN</name>
<dbReference type="GO" id="GO:0043022">
    <property type="term" value="F:ribosome binding"/>
    <property type="evidence" value="ECO:0007669"/>
    <property type="project" value="InterPro"/>
</dbReference>
<dbReference type="NCBIfam" id="NF003126">
    <property type="entry name" value="PRK04046.1-1"/>
    <property type="match status" value="1"/>
</dbReference>
<evidence type="ECO:0000256" key="3">
    <source>
        <dbReference type="HAMAP-Rule" id="MF_00032"/>
    </source>
</evidence>
<evidence type="ECO:0000256" key="1">
    <source>
        <dbReference type="ARBA" id="ARBA00022540"/>
    </source>
</evidence>
<comment type="function">
    <text evidence="3">Binds to the 50S ribosomal subunit and prevents its association with the 30S ribosomal subunit to form the 70S initiation complex.</text>
</comment>
<protein>
    <recommendedName>
        <fullName evidence="3">Translation initiation factor 6</fullName>
        <shortName evidence="3">aIF-6</shortName>
    </recommendedName>
</protein>
<dbReference type="SUPFAM" id="SSF55909">
    <property type="entry name" value="Pentein"/>
    <property type="match status" value="1"/>
</dbReference>
<dbReference type="GO" id="GO:0042256">
    <property type="term" value="P:cytosolic ribosome assembly"/>
    <property type="evidence" value="ECO:0007669"/>
    <property type="project" value="InterPro"/>
</dbReference>
<dbReference type="PANTHER" id="PTHR10784">
    <property type="entry name" value="TRANSLATION INITIATION FACTOR 6"/>
    <property type="match status" value="1"/>
</dbReference>
<dbReference type="InterPro" id="IPR002769">
    <property type="entry name" value="eIF6"/>
</dbReference>
<dbReference type="RefSeq" id="WP_048099429.1">
    <property type="nucleotide sequence ID" value="NZ_JFZT01000039.1"/>
</dbReference>
<reference evidence="4 5" key="1">
    <citation type="submission" date="2014-03" db="EMBL/GenBank/DDBJ databases">
        <title>Draft genome sequence of the novel thermoacidophilic archaea Acidianus copahuensis ALE1 strain, isolated from Copahue volcanic area in Neuquen Argentina.</title>
        <authorList>
            <person name="Urbieta M.S."/>
            <person name="Rascovan N."/>
            <person name="Castro C."/>
            <person name="Revale S."/>
            <person name="Giaveno M.A."/>
            <person name="Vazquez M.P."/>
            <person name="Donati E.R."/>
        </authorList>
    </citation>
    <scope>NUCLEOTIDE SEQUENCE [LARGE SCALE GENOMIC DNA]</scope>
    <source>
        <strain evidence="4 5">ALE1</strain>
    </source>
</reference>
<dbReference type="GO" id="GO:0003743">
    <property type="term" value="F:translation initiation factor activity"/>
    <property type="evidence" value="ECO:0007669"/>
    <property type="project" value="UniProtKB-UniRule"/>
</dbReference>
<dbReference type="OrthoDB" id="33582at2157"/>
<organism evidence="4 5">
    <name type="scientific">Candidatus Acidianus copahuensis</name>
    <dbReference type="NCBI Taxonomy" id="1160895"/>
    <lineage>
        <taxon>Archaea</taxon>
        <taxon>Thermoproteota</taxon>
        <taxon>Thermoprotei</taxon>
        <taxon>Sulfolobales</taxon>
        <taxon>Sulfolobaceae</taxon>
        <taxon>Acidianus</taxon>
    </lineage>
</organism>
<comment type="caution">
    <text evidence="4">The sequence shown here is derived from an EMBL/GenBank/DDBJ whole genome shotgun (WGS) entry which is preliminary data.</text>
</comment>
<sequence length="222" mass="24038">MNVQRISIFGTDNIGVYMFSNDKYSFIPPGLDKDVKEAIQENLKTEIIETTVSDSFLLGVLICGNNDSILLPRSVRDDEVSKIKMIAKDSRIQVIDIKATALGNTILTNDNGALIYPDFSEVELKKIKEALNMDNVIKGRIAHVSVVGSVGVVTKKGGVVHIDATEEEIKSLENLFKVKIDIGTVNFGSAFIRSGLVANSNGVLIGSSTTGPEILRIQNALS</sequence>
<evidence type="ECO:0000256" key="2">
    <source>
        <dbReference type="ARBA" id="ARBA00022917"/>
    </source>
</evidence>
<dbReference type="NCBIfam" id="TIGR00323">
    <property type="entry name" value="eIF-6"/>
    <property type="match status" value="1"/>
</dbReference>
<keyword evidence="1 3" id="KW-0396">Initiation factor</keyword>
<dbReference type="SMART" id="SM00654">
    <property type="entry name" value="eIF6"/>
    <property type="match status" value="1"/>
</dbReference>
<evidence type="ECO:0000313" key="5">
    <source>
        <dbReference type="Proteomes" id="UP000024332"/>
    </source>
</evidence>
<dbReference type="AlphaFoldDB" id="A0A031LQA2"/>
<dbReference type="PIRSF" id="PIRSF006413">
    <property type="entry name" value="IF-6"/>
    <property type="match status" value="1"/>
</dbReference>
<accession>A0A031LQA2</accession>
<dbReference type="STRING" id="1160895.CM19_05925"/>
<comment type="similarity">
    <text evidence="3">Belongs to the eIF-6 family.</text>
</comment>
<dbReference type="HAMAP" id="MF_00032">
    <property type="entry name" value="eIF_6"/>
    <property type="match status" value="1"/>
</dbReference>
<dbReference type="Gene3D" id="3.75.10.10">
    <property type="entry name" value="L-arginine/glycine Amidinotransferase, Chain A"/>
    <property type="match status" value="1"/>
</dbReference>
<keyword evidence="2 3" id="KW-0648">Protein biosynthesis</keyword>
<evidence type="ECO:0000313" key="4">
    <source>
        <dbReference type="EMBL" id="EZQ06905.1"/>
    </source>
</evidence>
<dbReference type="EMBL" id="JFZT01000039">
    <property type="protein sequence ID" value="EZQ06905.1"/>
    <property type="molecule type" value="Genomic_DNA"/>
</dbReference>
<gene>
    <name evidence="3" type="primary">eif6</name>
    <name evidence="4" type="ORF">CM19_05925</name>
</gene>